<evidence type="ECO:0000313" key="2">
    <source>
        <dbReference type="EMBL" id="KAA0685341.1"/>
    </source>
</evidence>
<accession>A0A7V7GK57</accession>
<feature type="transmembrane region" description="Helical" evidence="1">
    <location>
        <begin position="21"/>
        <end position="42"/>
    </location>
</feature>
<dbReference type="Proteomes" id="UP000448762">
    <property type="component" value="Unassembled WGS sequence"/>
</dbReference>
<name>A0A7V7GK57_ENTFC</name>
<reference evidence="2 3" key="1">
    <citation type="submission" date="2018-07" db="EMBL/GenBank/DDBJ databases">
        <title>High quality draft genome sequencing of Enterococcus faecium exhibiting probiotic potential isolated from mucus of freshwater fish.</title>
        <authorList>
            <person name="El-Jeni R."/>
            <person name="Ghedira K."/>
            <person name="Abdelhak S."/>
            <person name="El-Bour M."/>
            <person name="Bouhaouala-Zahar B."/>
        </authorList>
    </citation>
    <scope>NUCLEOTIDE SEQUENCE [LARGE SCALE GENOMIC DNA]</scope>
    <source>
        <strain evidence="2 3">R.A73</strain>
    </source>
</reference>
<dbReference type="RefSeq" id="WP_086335706.1">
    <property type="nucleotide sequence ID" value="NZ_NGLU01000005.1"/>
</dbReference>
<gene>
    <name evidence="2" type="ORF">DTX73_14620</name>
</gene>
<dbReference type="AlphaFoldDB" id="A0A7V7GK57"/>
<keyword evidence="1" id="KW-0472">Membrane</keyword>
<keyword evidence="1" id="KW-0812">Transmembrane</keyword>
<protein>
    <submittedName>
        <fullName evidence="2">Uncharacterized protein</fullName>
    </submittedName>
</protein>
<feature type="transmembrane region" description="Helical" evidence="1">
    <location>
        <begin position="54"/>
        <end position="77"/>
    </location>
</feature>
<organism evidence="2 3">
    <name type="scientific">Enterococcus faecium</name>
    <name type="common">Streptococcus faecium</name>
    <dbReference type="NCBI Taxonomy" id="1352"/>
    <lineage>
        <taxon>Bacteria</taxon>
        <taxon>Bacillati</taxon>
        <taxon>Bacillota</taxon>
        <taxon>Bacilli</taxon>
        <taxon>Lactobacillales</taxon>
        <taxon>Enterococcaceae</taxon>
        <taxon>Enterococcus</taxon>
    </lineage>
</organism>
<dbReference type="EMBL" id="QOVC01000022">
    <property type="protein sequence ID" value="KAA0685341.1"/>
    <property type="molecule type" value="Genomic_DNA"/>
</dbReference>
<keyword evidence="1" id="KW-1133">Transmembrane helix</keyword>
<proteinExistence type="predicted"/>
<comment type="caution">
    <text evidence="2">The sequence shown here is derived from an EMBL/GenBank/DDBJ whole genome shotgun (WGS) entry which is preliminary data.</text>
</comment>
<evidence type="ECO:0000256" key="1">
    <source>
        <dbReference type="SAM" id="Phobius"/>
    </source>
</evidence>
<evidence type="ECO:0000313" key="3">
    <source>
        <dbReference type="Proteomes" id="UP000448762"/>
    </source>
</evidence>
<sequence>MINTYTKFWSNYFNIKGKSTLSDIIVSLVGNLFLYLMVYTLGGLLIPVTWENGFLIFLNVFKLILAIPTITLFIRFYNSKSHK</sequence>